<dbReference type="AlphaFoldDB" id="A0A290Q4G4"/>
<dbReference type="Proteomes" id="UP000217265">
    <property type="component" value="Chromosome"/>
</dbReference>
<dbReference type="Gene3D" id="3.40.1000.10">
    <property type="entry name" value="Mog1/PsbP, alpha/beta/alpha sandwich"/>
    <property type="match status" value="1"/>
</dbReference>
<keyword evidence="2" id="KW-1185">Reference proteome</keyword>
<dbReference type="KEGG" id="vbh:CMV30_06130"/>
<proteinExistence type="predicted"/>
<gene>
    <name evidence="1" type="ORF">CMV30_06130</name>
</gene>
<sequence>MKTIHYQRGLVSFEIPSHWCEDADAAGSARFYADGDDTGTMRLNTLTFEREQLQAVEETAREVFRGQAYEMLPGGLPMRHVLTTENEGGEWLHVHRWDVLVAVSPGHWRLVCFGYTGLASAAEEPRMQEELRFVEHAVRTARYPSAQQV</sequence>
<protein>
    <recommendedName>
        <fullName evidence="3">DUF1795 domain-containing protein</fullName>
    </recommendedName>
</protein>
<dbReference type="EMBL" id="CP023344">
    <property type="protein sequence ID" value="ATC63565.1"/>
    <property type="molecule type" value="Genomic_DNA"/>
</dbReference>
<evidence type="ECO:0008006" key="3">
    <source>
        <dbReference type="Google" id="ProtNLM"/>
    </source>
</evidence>
<evidence type="ECO:0000313" key="1">
    <source>
        <dbReference type="EMBL" id="ATC63565.1"/>
    </source>
</evidence>
<accession>A0A290Q4G4</accession>
<evidence type="ECO:0000313" key="2">
    <source>
        <dbReference type="Proteomes" id="UP000217265"/>
    </source>
</evidence>
<name>A0A290Q4G4_9BACT</name>
<reference evidence="1 2" key="1">
    <citation type="submission" date="2017-09" db="EMBL/GenBank/DDBJ databases">
        <title>Complete genome sequence of Verrucomicrobial strain HZ-65, isolated from freshwater.</title>
        <authorList>
            <person name="Choi A."/>
        </authorList>
    </citation>
    <scope>NUCLEOTIDE SEQUENCE [LARGE SCALE GENOMIC DNA]</scope>
    <source>
        <strain evidence="1 2">HZ-65</strain>
    </source>
</reference>
<organism evidence="1 2">
    <name type="scientific">Nibricoccus aquaticus</name>
    <dbReference type="NCBI Taxonomy" id="2576891"/>
    <lineage>
        <taxon>Bacteria</taxon>
        <taxon>Pseudomonadati</taxon>
        <taxon>Verrucomicrobiota</taxon>
        <taxon>Opitutia</taxon>
        <taxon>Opitutales</taxon>
        <taxon>Opitutaceae</taxon>
        <taxon>Nibricoccus</taxon>
    </lineage>
</organism>